<reference evidence="2" key="1">
    <citation type="journal article" date="2020" name="Stud. Mycol.">
        <title>101 Dothideomycetes genomes: a test case for predicting lifestyles and emergence of pathogens.</title>
        <authorList>
            <person name="Haridas S."/>
            <person name="Albert R."/>
            <person name="Binder M."/>
            <person name="Bloem J."/>
            <person name="Labutti K."/>
            <person name="Salamov A."/>
            <person name="Andreopoulos B."/>
            <person name="Baker S."/>
            <person name="Barry K."/>
            <person name="Bills G."/>
            <person name="Bluhm B."/>
            <person name="Cannon C."/>
            <person name="Castanera R."/>
            <person name="Culley D."/>
            <person name="Daum C."/>
            <person name="Ezra D."/>
            <person name="Gonzalez J."/>
            <person name="Henrissat B."/>
            <person name="Kuo A."/>
            <person name="Liang C."/>
            <person name="Lipzen A."/>
            <person name="Lutzoni F."/>
            <person name="Magnuson J."/>
            <person name="Mondo S."/>
            <person name="Nolan M."/>
            <person name="Ohm R."/>
            <person name="Pangilinan J."/>
            <person name="Park H.-J."/>
            <person name="Ramirez L."/>
            <person name="Alfaro M."/>
            <person name="Sun H."/>
            <person name="Tritt A."/>
            <person name="Yoshinaga Y."/>
            <person name="Zwiers L.-H."/>
            <person name="Turgeon B."/>
            <person name="Goodwin S."/>
            <person name="Spatafora J."/>
            <person name="Crous P."/>
            <person name="Grigoriev I."/>
        </authorList>
    </citation>
    <scope>NUCLEOTIDE SEQUENCE</scope>
    <source>
        <strain evidence="2">CBS 133067</strain>
    </source>
</reference>
<proteinExistence type="predicted"/>
<sequence length="190" mass="21693">MAQTPQPIQCQCLTGISNDEISELCARLTYRWARVHLPWSIDLHILFVHALRSKEIAKSLYRNFASICAMHENALILEDYWAEDDEFAEDIITICSRADSTADLTDHVHRVIEDAEVLRDVEVANRVLNEMAREKLSMAKPIFNVFAMAYAHTLDMEEDDGTEEDDTEEDSPVSDYLEPCPTPGLFVEED</sequence>
<evidence type="ECO:0000313" key="2">
    <source>
        <dbReference type="EMBL" id="KAF2105081.1"/>
    </source>
</evidence>
<name>A0A9P4IP59_9PEZI</name>
<protein>
    <submittedName>
        <fullName evidence="2">Uncharacterized protein</fullName>
    </submittedName>
</protein>
<feature type="compositionally biased region" description="Acidic residues" evidence="1">
    <location>
        <begin position="157"/>
        <end position="172"/>
    </location>
</feature>
<feature type="region of interest" description="Disordered" evidence="1">
    <location>
        <begin position="157"/>
        <end position="190"/>
    </location>
</feature>
<gene>
    <name evidence="2" type="ORF">NA57DRAFT_71276</name>
</gene>
<dbReference type="EMBL" id="ML978121">
    <property type="protein sequence ID" value="KAF2105081.1"/>
    <property type="molecule type" value="Genomic_DNA"/>
</dbReference>
<dbReference type="Proteomes" id="UP000799772">
    <property type="component" value="Unassembled WGS sequence"/>
</dbReference>
<evidence type="ECO:0000256" key="1">
    <source>
        <dbReference type="SAM" id="MobiDB-lite"/>
    </source>
</evidence>
<accession>A0A9P4IP59</accession>
<dbReference type="AlphaFoldDB" id="A0A9P4IP59"/>
<keyword evidence="3" id="KW-1185">Reference proteome</keyword>
<organism evidence="2 3">
    <name type="scientific">Rhizodiscina lignyota</name>
    <dbReference type="NCBI Taxonomy" id="1504668"/>
    <lineage>
        <taxon>Eukaryota</taxon>
        <taxon>Fungi</taxon>
        <taxon>Dikarya</taxon>
        <taxon>Ascomycota</taxon>
        <taxon>Pezizomycotina</taxon>
        <taxon>Dothideomycetes</taxon>
        <taxon>Pleosporomycetidae</taxon>
        <taxon>Aulographales</taxon>
        <taxon>Rhizodiscinaceae</taxon>
        <taxon>Rhizodiscina</taxon>
    </lineage>
</organism>
<evidence type="ECO:0000313" key="3">
    <source>
        <dbReference type="Proteomes" id="UP000799772"/>
    </source>
</evidence>
<comment type="caution">
    <text evidence="2">The sequence shown here is derived from an EMBL/GenBank/DDBJ whole genome shotgun (WGS) entry which is preliminary data.</text>
</comment>